<dbReference type="SMART" id="SM00448">
    <property type="entry name" value="REC"/>
    <property type="match status" value="1"/>
</dbReference>
<feature type="modified residue" description="4-aspartylphosphate" evidence="6">
    <location>
        <position position="1123"/>
    </location>
</feature>
<feature type="region of interest" description="Disordered" evidence="7">
    <location>
        <begin position="1200"/>
        <end position="1219"/>
    </location>
</feature>
<feature type="domain" description="Response regulatory" evidence="9">
    <location>
        <begin position="1070"/>
        <end position="1193"/>
    </location>
</feature>
<gene>
    <name evidence="10" type="ORF">B0J11DRAFT_547659</name>
</gene>
<dbReference type="SMART" id="SM00387">
    <property type="entry name" value="HATPase_c"/>
    <property type="match status" value="1"/>
</dbReference>
<organism evidence="10 11">
    <name type="scientific">Dendryphion nanum</name>
    <dbReference type="NCBI Taxonomy" id="256645"/>
    <lineage>
        <taxon>Eukaryota</taxon>
        <taxon>Fungi</taxon>
        <taxon>Dikarya</taxon>
        <taxon>Ascomycota</taxon>
        <taxon>Pezizomycotina</taxon>
        <taxon>Dothideomycetes</taxon>
        <taxon>Pleosporomycetidae</taxon>
        <taxon>Pleosporales</taxon>
        <taxon>Torulaceae</taxon>
        <taxon>Dendryphion</taxon>
    </lineage>
</organism>
<evidence type="ECO:0000313" key="10">
    <source>
        <dbReference type="EMBL" id="KAH7135869.1"/>
    </source>
</evidence>
<protein>
    <recommendedName>
        <fullName evidence="2">histidine kinase</fullName>
        <ecNumber evidence="2">2.7.13.3</ecNumber>
    </recommendedName>
</protein>
<dbReference type="FunFam" id="1.10.287.130:FF:000023">
    <property type="entry name" value="Sensor histidine kinase/response regulator, putative"/>
    <property type="match status" value="1"/>
</dbReference>
<dbReference type="PANTHER" id="PTHR43047">
    <property type="entry name" value="TWO-COMPONENT HISTIDINE PROTEIN KINASE"/>
    <property type="match status" value="1"/>
</dbReference>
<sequence>MAQSSQPTDKPSKDFDDRAAEREFYRYYHQSQRPKAPSRQSSPAVKPSDTLPAPNASPDPQSPFPSDDKALTGFAQLGALRLNARRCLISFFDRRNCYILAEATRSLSLQTGQPEFEGDELYWGTTLFPKKQSICYYTVNLPDAAIRHPFDDSADIPALVVNDLSLDHRFKDYPYVAGAPHSRFYAGVPIRSPGGHCIGTYCVLDENPRDGLSPAELSFLREISVTVMRHLEMTRATDDHRRGGVMVRSLGSFAEGKSSLEDWWHDPWDAEAYAPTADAMPLPRQRRLTSTDTEPPNSSFQDPFHVKQEESIISGTPSVRSQPSVNPASASITPASEVSGGLTTVNAASTKEEIQPTSLSPDVKTTFARAANMIRGATEADGAVFFDGKVSTFGGMVDDETIADAEPSQDKSCAVLGVATEVITKEAQFCMFEGVLRHLLRTYPHGQIFNFDDDQAPPVRDPPGDTTTPTPLVETLSLISSSARRPESSRSQDDENLLKDAFPNARSLVLYPLWDSHRDRWYAGAIIWSSDPMRVFTSEQELSYLAAFSNSLMAEVARLDVKLADAAKGDFISSISHELRSPLHGILGSCELLKDTHIDNFQSSMAQTIETCGKTLLDTINHVLDFAKINNLTRNTSKRSKKRSQSTKHIISPAQSHTNDILTLVTDVDLGVLTEEVLETVFAGHNFQRTATQNLFEKVTMKADDPLAVIVDINKSDNYVFRTQPGAWRRVLMNLFGNALKYTPAGYIKIKLQVTPSTTLYDDTSELRITCTDSGIGMSEEYFNNRLFHSFAQENPLSQGTGLGLSIVKQIVESLEGEIEVRSEKGNGTKFTVCCPLKPSKLSPAVCATLPDKQLLAVTRRTTGLKVQFVGFDDAEEYFSPVKTLKNKNATLLSLKALDSLCTEWFGMKVQQFDAGNSSQPDLLVSTESGAKWLRTQSGQNGENAHTAPVIVICRGAASAQSTTAITVPGQILECIAQPVGPHKLARALTSCLDRYANRLLIKSKQSDSTWQNVERLSLKENTPPISPTAIEHRLELHRPAFTSTLSAPEVRSASPSPVKTIKVPERHLHCLAVDDNPINLRLLRTFIDKLHHNHTLATNGVEAVDEYKAAASERRIDVVLMDINMPEMDGLEATRQIRAHERDTGLSPVTIIALTGLASSEAQQEAHASGVNLFLIKPVRLAELEVVLKGVVTADDNKGSEFPSVRKDASAGLDGKKK</sequence>
<evidence type="ECO:0000256" key="1">
    <source>
        <dbReference type="ARBA" id="ARBA00000085"/>
    </source>
</evidence>
<dbReference type="InterPro" id="IPR001789">
    <property type="entry name" value="Sig_transdc_resp-reg_receiver"/>
</dbReference>
<keyword evidence="4" id="KW-0808">Transferase</keyword>
<keyword evidence="11" id="KW-1185">Reference proteome</keyword>
<dbReference type="Proteomes" id="UP000700596">
    <property type="component" value="Unassembled WGS sequence"/>
</dbReference>
<dbReference type="PROSITE" id="PS50109">
    <property type="entry name" value="HIS_KIN"/>
    <property type="match status" value="1"/>
</dbReference>
<comment type="catalytic activity">
    <reaction evidence="1">
        <text>ATP + protein L-histidine = ADP + protein N-phospho-L-histidine.</text>
        <dbReference type="EC" id="2.7.13.3"/>
    </reaction>
</comment>
<dbReference type="InterPro" id="IPR029016">
    <property type="entry name" value="GAF-like_dom_sf"/>
</dbReference>
<evidence type="ECO:0000256" key="6">
    <source>
        <dbReference type="PROSITE-ProRule" id="PRU00169"/>
    </source>
</evidence>
<dbReference type="AlphaFoldDB" id="A0A9P9EEW1"/>
<dbReference type="InterPro" id="IPR003594">
    <property type="entry name" value="HATPase_dom"/>
</dbReference>
<dbReference type="SUPFAM" id="SSF47384">
    <property type="entry name" value="Homodimeric domain of signal transducing histidine kinase"/>
    <property type="match status" value="1"/>
</dbReference>
<dbReference type="CDD" id="cd17546">
    <property type="entry name" value="REC_hyHK_CKI1_RcsC-like"/>
    <property type="match status" value="1"/>
</dbReference>
<name>A0A9P9EEW1_9PLEO</name>
<evidence type="ECO:0000259" key="8">
    <source>
        <dbReference type="PROSITE" id="PS50109"/>
    </source>
</evidence>
<dbReference type="EC" id="2.7.13.3" evidence="2"/>
<dbReference type="Gene3D" id="3.30.565.10">
    <property type="entry name" value="Histidine kinase-like ATPase, C-terminal domain"/>
    <property type="match status" value="1"/>
</dbReference>
<comment type="caution">
    <text evidence="10">The sequence shown here is derived from an EMBL/GenBank/DDBJ whole genome shotgun (WGS) entry which is preliminary data.</text>
</comment>
<dbReference type="InterPro" id="IPR004358">
    <property type="entry name" value="Sig_transdc_His_kin-like_C"/>
</dbReference>
<feature type="region of interest" description="Disordered" evidence="7">
    <location>
        <begin position="26"/>
        <end position="68"/>
    </location>
</feature>
<dbReference type="SUPFAM" id="SSF55874">
    <property type="entry name" value="ATPase domain of HSP90 chaperone/DNA topoisomerase II/histidine kinase"/>
    <property type="match status" value="1"/>
</dbReference>
<dbReference type="PROSITE" id="PS50110">
    <property type="entry name" value="RESPONSE_REGULATORY"/>
    <property type="match status" value="1"/>
</dbReference>
<dbReference type="OrthoDB" id="303614at2759"/>
<feature type="region of interest" description="Disordered" evidence="7">
    <location>
        <begin position="451"/>
        <end position="471"/>
    </location>
</feature>
<proteinExistence type="predicted"/>
<dbReference type="InterPro" id="IPR011006">
    <property type="entry name" value="CheY-like_superfamily"/>
</dbReference>
<dbReference type="Gene3D" id="1.10.287.130">
    <property type="match status" value="1"/>
</dbReference>
<dbReference type="InterPro" id="IPR036097">
    <property type="entry name" value="HisK_dim/P_sf"/>
</dbReference>
<keyword evidence="3 6" id="KW-0597">Phosphoprotein</keyword>
<dbReference type="CDD" id="cd00082">
    <property type="entry name" value="HisKA"/>
    <property type="match status" value="1"/>
</dbReference>
<feature type="compositionally biased region" description="Polar residues" evidence="7">
    <location>
        <begin position="29"/>
        <end position="43"/>
    </location>
</feature>
<evidence type="ECO:0000256" key="4">
    <source>
        <dbReference type="ARBA" id="ARBA00022679"/>
    </source>
</evidence>
<dbReference type="PANTHER" id="PTHR43047:SF72">
    <property type="entry name" value="OSMOSENSING HISTIDINE PROTEIN KINASE SLN1"/>
    <property type="match status" value="1"/>
</dbReference>
<feature type="compositionally biased region" description="Basic and acidic residues" evidence="7">
    <location>
        <begin position="1200"/>
        <end position="1210"/>
    </location>
</feature>
<reference evidence="10" key="1">
    <citation type="journal article" date="2021" name="Nat. Commun.">
        <title>Genetic determinants of endophytism in the Arabidopsis root mycobiome.</title>
        <authorList>
            <person name="Mesny F."/>
            <person name="Miyauchi S."/>
            <person name="Thiergart T."/>
            <person name="Pickel B."/>
            <person name="Atanasova L."/>
            <person name="Karlsson M."/>
            <person name="Huettel B."/>
            <person name="Barry K.W."/>
            <person name="Haridas S."/>
            <person name="Chen C."/>
            <person name="Bauer D."/>
            <person name="Andreopoulos W."/>
            <person name="Pangilinan J."/>
            <person name="LaButti K."/>
            <person name="Riley R."/>
            <person name="Lipzen A."/>
            <person name="Clum A."/>
            <person name="Drula E."/>
            <person name="Henrissat B."/>
            <person name="Kohler A."/>
            <person name="Grigoriev I.V."/>
            <person name="Martin F.M."/>
            <person name="Hacquard S."/>
        </authorList>
    </citation>
    <scope>NUCLEOTIDE SEQUENCE</scope>
    <source>
        <strain evidence="10">MPI-CAGE-CH-0243</strain>
    </source>
</reference>
<evidence type="ECO:0000313" key="11">
    <source>
        <dbReference type="Proteomes" id="UP000700596"/>
    </source>
</evidence>
<dbReference type="SUPFAM" id="SSF52172">
    <property type="entry name" value="CheY-like"/>
    <property type="match status" value="1"/>
</dbReference>
<dbReference type="EMBL" id="JAGMWT010000002">
    <property type="protein sequence ID" value="KAH7135869.1"/>
    <property type="molecule type" value="Genomic_DNA"/>
</dbReference>
<dbReference type="PRINTS" id="PR00344">
    <property type="entry name" value="BCTRLSENSOR"/>
</dbReference>
<dbReference type="Pfam" id="PF02518">
    <property type="entry name" value="HATPase_c"/>
    <property type="match status" value="1"/>
</dbReference>
<dbReference type="InterPro" id="IPR036890">
    <property type="entry name" value="HATPase_C_sf"/>
</dbReference>
<dbReference type="InterPro" id="IPR005467">
    <property type="entry name" value="His_kinase_dom"/>
</dbReference>
<dbReference type="Gene3D" id="3.40.50.2300">
    <property type="match status" value="1"/>
</dbReference>
<dbReference type="SUPFAM" id="SSF55781">
    <property type="entry name" value="GAF domain-like"/>
    <property type="match status" value="1"/>
</dbReference>
<evidence type="ECO:0000256" key="5">
    <source>
        <dbReference type="ARBA" id="ARBA00022777"/>
    </source>
</evidence>
<dbReference type="Gene3D" id="3.30.450.40">
    <property type="match status" value="1"/>
</dbReference>
<dbReference type="GO" id="GO:0000155">
    <property type="term" value="F:phosphorelay sensor kinase activity"/>
    <property type="evidence" value="ECO:0007669"/>
    <property type="project" value="InterPro"/>
</dbReference>
<dbReference type="GO" id="GO:0009927">
    <property type="term" value="F:histidine phosphotransfer kinase activity"/>
    <property type="evidence" value="ECO:0007669"/>
    <property type="project" value="TreeGrafter"/>
</dbReference>
<feature type="domain" description="Histidine kinase" evidence="8">
    <location>
        <begin position="574"/>
        <end position="839"/>
    </location>
</feature>
<dbReference type="Pfam" id="PF00512">
    <property type="entry name" value="HisKA"/>
    <property type="match status" value="1"/>
</dbReference>
<feature type="region of interest" description="Disordered" evidence="7">
    <location>
        <begin position="315"/>
        <end position="337"/>
    </location>
</feature>
<evidence type="ECO:0000256" key="3">
    <source>
        <dbReference type="ARBA" id="ARBA00022553"/>
    </source>
</evidence>
<dbReference type="Pfam" id="PF00072">
    <property type="entry name" value="Response_reg"/>
    <property type="match status" value="1"/>
</dbReference>
<dbReference type="InterPro" id="IPR003661">
    <property type="entry name" value="HisK_dim/P_dom"/>
</dbReference>
<dbReference type="FunFam" id="3.30.450.40:FF:000083">
    <property type="entry name" value="Sensor histidine kinase/response regulator, putative (AFU_orthologue AFUA_4G00660)"/>
    <property type="match status" value="1"/>
</dbReference>
<dbReference type="GO" id="GO:0005886">
    <property type="term" value="C:plasma membrane"/>
    <property type="evidence" value="ECO:0007669"/>
    <property type="project" value="TreeGrafter"/>
</dbReference>
<keyword evidence="5" id="KW-0418">Kinase</keyword>
<evidence type="ECO:0000256" key="2">
    <source>
        <dbReference type="ARBA" id="ARBA00012438"/>
    </source>
</evidence>
<dbReference type="SMART" id="SM00388">
    <property type="entry name" value="HisKA"/>
    <property type="match status" value="1"/>
</dbReference>
<evidence type="ECO:0000259" key="9">
    <source>
        <dbReference type="PROSITE" id="PS50110"/>
    </source>
</evidence>
<accession>A0A9P9EEW1</accession>
<evidence type="ECO:0000256" key="7">
    <source>
        <dbReference type="SAM" id="MobiDB-lite"/>
    </source>
</evidence>